<comment type="caution">
    <text evidence="3">The sequence shown here is derived from an EMBL/GenBank/DDBJ whole genome shotgun (WGS) entry which is preliminary data.</text>
</comment>
<feature type="compositionally biased region" description="Polar residues" evidence="1">
    <location>
        <begin position="488"/>
        <end position="497"/>
    </location>
</feature>
<keyword evidence="4" id="KW-1185">Reference proteome</keyword>
<dbReference type="Proteomes" id="UP001215151">
    <property type="component" value="Unassembled WGS sequence"/>
</dbReference>
<dbReference type="EMBL" id="JAPEVG010000051">
    <property type="protein sequence ID" value="KAJ8489276.1"/>
    <property type="molecule type" value="Genomic_DNA"/>
</dbReference>
<name>A0AAD7TYL9_9APHY</name>
<dbReference type="GO" id="GO:0010945">
    <property type="term" value="F:coenzyme A diphosphatase activity"/>
    <property type="evidence" value="ECO:0007669"/>
    <property type="project" value="InterPro"/>
</dbReference>
<sequence length="516" mass="58502">MPLYSHINIFPNVGRKFYNPSPSTILKLRASKPEGIMTALAHIVLGPFAPKVVNLITISDLPRQSPALLMTLQPGKTLTELWPELTATQRSVVKANLCTLIVRMRASQFHYHGIPGRLPYRIIDELKGTVNYAFCTTREEWDNSRVAAIWANARDAQIDEARCVTLERVQRETLCDDRAVLTHCDLSDRNILVDPTTLEVTGLIDWEMANVMPAYFEYAMARLSGGHDPWWRRELLEVLKEVLRCASPKRCLLRMFESLCTRYFDVSRAPIPELTVESRKRATSLRTYAGDTALPGGKWEPRDKSIEQTARREAYEEIGLPMDYKKVPLLCILEPCLAGNRLIVTPVVVLILDKTLRPILNRAEVTSLFSHPLRSFLQSEPPFPLEHEMLELKYHTYTDYESNTSPGKVRIHTFLTGREAGGTKPIFGLTASILIEVAKIGYAREPDFEAYAPGQPTARQRIAYALRHDPIFREAERAEGIDPDKTPDPSSLGQSHATDAEMSRRRKGRMLLRVKL</sequence>
<dbReference type="SUPFAM" id="SSF55811">
    <property type="entry name" value="Nudix"/>
    <property type="match status" value="1"/>
</dbReference>
<feature type="compositionally biased region" description="Basic and acidic residues" evidence="1">
    <location>
        <begin position="477"/>
        <end position="487"/>
    </location>
</feature>
<feature type="region of interest" description="Disordered" evidence="1">
    <location>
        <begin position="477"/>
        <end position="507"/>
    </location>
</feature>
<gene>
    <name evidence="3" type="ORF">ONZ51_g3039</name>
</gene>
<protein>
    <recommendedName>
        <fullName evidence="2">Nudix hydrolase domain-containing protein</fullName>
    </recommendedName>
</protein>
<evidence type="ECO:0000313" key="3">
    <source>
        <dbReference type="EMBL" id="KAJ8489276.1"/>
    </source>
</evidence>
<dbReference type="PROSITE" id="PS51462">
    <property type="entry name" value="NUDIX"/>
    <property type="match status" value="1"/>
</dbReference>
<dbReference type="InterPro" id="IPR002575">
    <property type="entry name" value="Aminoglycoside_PTrfase"/>
</dbReference>
<feature type="domain" description="Nudix hydrolase" evidence="2">
    <location>
        <begin position="261"/>
        <end position="394"/>
    </location>
</feature>
<dbReference type="InterPro" id="IPR015797">
    <property type="entry name" value="NUDIX_hydrolase-like_dom_sf"/>
</dbReference>
<dbReference type="PANTHER" id="PTHR12992:SF45">
    <property type="entry name" value="NUDIX HYDROLASE DOMAIN-CONTAINING PROTEIN"/>
    <property type="match status" value="1"/>
</dbReference>
<dbReference type="InterPro" id="IPR011009">
    <property type="entry name" value="Kinase-like_dom_sf"/>
</dbReference>
<dbReference type="GO" id="GO:0015938">
    <property type="term" value="P:coenzyme A catabolic process"/>
    <property type="evidence" value="ECO:0007669"/>
    <property type="project" value="TreeGrafter"/>
</dbReference>
<dbReference type="SUPFAM" id="SSF56112">
    <property type="entry name" value="Protein kinase-like (PK-like)"/>
    <property type="match status" value="1"/>
</dbReference>
<dbReference type="Gene3D" id="3.90.79.10">
    <property type="entry name" value="Nucleoside Triphosphate Pyrophosphohydrolase"/>
    <property type="match status" value="1"/>
</dbReference>
<dbReference type="Pfam" id="PF01636">
    <property type="entry name" value="APH"/>
    <property type="match status" value="1"/>
</dbReference>
<reference evidence="3" key="1">
    <citation type="submission" date="2022-11" db="EMBL/GenBank/DDBJ databases">
        <title>Genome Sequence of Cubamyces cubensis.</title>
        <authorList>
            <person name="Buettner E."/>
        </authorList>
    </citation>
    <scope>NUCLEOTIDE SEQUENCE</scope>
    <source>
        <strain evidence="3">MPL-01</strain>
    </source>
</reference>
<dbReference type="AlphaFoldDB" id="A0AAD7TYL9"/>
<proteinExistence type="predicted"/>
<dbReference type="CDD" id="cd03426">
    <property type="entry name" value="NUDIX_CoAse_Nudt7"/>
    <property type="match status" value="1"/>
</dbReference>
<dbReference type="Pfam" id="PF00293">
    <property type="entry name" value="NUDIX"/>
    <property type="match status" value="1"/>
</dbReference>
<organism evidence="3 4">
    <name type="scientific">Trametes cubensis</name>
    <dbReference type="NCBI Taxonomy" id="1111947"/>
    <lineage>
        <taxon>Eukaryota</taxon>
        <taxon>Fungi</taxon>
        <taxon>Dikarya</taxon>
        <taxon>Basidiomycota</taxon>
        <taxon>Agaricomycotina</taxon>
        <taxon>Agaricomycetes</taxon>
        <taxon>Polyporales</taxon>
        <taxon>Polyporaceae</taxon>
        <taxon>Trametes</taxon>
    </lineage>
</organism>
<evidence type="ECO:0000313" key="4">
    <source>
        <dbReference type="Proteomes" id="UP001215151"/>
    </source>
</evidence>
<dbReference type="PANTHER" id="PTHR12992">
    <property type="entry name" value="NUDIX HYDROLASE"/>
    <property type="match status" value="1"/>
</dbReference>
<evidence type="ECO:0000256" key="1">
    <source>
        <dbReference type="SAM" id="MobiDB-lite"/>
    </source>
</evidence>
<dbReference type="Gene3D" id="3.90.1200.10">
    <property type="match status" value="1"/>
</dbReference>
<dbReference type="InterPro" id="IPR045121">
    <property type="entry name" value="CoAse"/>
</dbReference>
<accession>A0AAD7TYL9</accession>
<dbReference type="InterPro" id="IPR000086">
    <property type="entry name" value="NUDIX_hydrolase_dom"/>
</dbReference>
<evidence type="ECO:0000259" key="2">
    <source>
        <dbReference type="PROSITE" id="PS51462"/>
    </source>
</evidence>